<evidence type="ECO:0000259" key="1">
    <source>
        <dbReference type="PROSITE" id="PS50181"/>
    </source>
</evidence>
<dbReference type="SUPFAM" id="SSF81383">
    <property type="entry name" value="F-box domain"/>
    <property type="match status" value="1"/>
</dbReference>
<evidence type="ECO:0000313" key="2">
    <source>
        <dbReference type="EnsemblPlants" id="ONIVA12G02760.2"/>
    </source>
</evidence>
<dbReference type="eggNOG" id="ENOG502S4JC">
    <property type="taxonomic scope" value="Eukaryota"/>
</dbReference>
<sequence length="428" mass="48640">MDTPAAADWSELPADVLGLVLLELEFPDLFRSAAVCKLWHATARDIRRLGLYSRAQTPCLLYTTAAAGPRAAVLYSLADKTTSYTVPLPDPPIAERHIVGSSHGWLVTADHRSELHLLNPATGEQLDLPPVATIEHVRPLYDDAGNLNNYKLVYYDGGGNSHRRNDDDMHTVTHPPETFREFLYLKAVISSDPSRGDDYTVMLIHHPYLQLSFARSGDKKWTWIKMGNNECEWFEDCIYHDGVFYAQTVHGAIHAIDVVSASSSFTHRLILKPTMGELGTLYIVRTTEGDILQVLRVTEEDEGGEHKDVRTTEIGVYKVDYKKQDLDDVDDIGNNALFIGTSYSMCLPVKDYPHLMPNHIYFDDDYGYFVHRKHLRRDVGVYDYTNDTAIDVESPQPWLNWPLAPVWITPRWRMAAAEEGSHFWVIHR</sequence>
<protein>
    <recommendedName>
        <fullName evidence="1">F-box domain-containing protein</fullName>
    </recommendedName>
</protein>
<reference evidence="2" key="2">
    <citation type="submission" date="2018-04" db="EMBL/GenBank/DDBJ databases">
        <title>OnivRS2 (Oryza nivara Reference Sequence Version 2).</title>
        <authorList>
            <person name="Zhang J."/>
            <person name="Kudrna D."/>
            <person name="Lee S."/>
            <person name="Talag J."/>
            <person name="Rajasekar S."/>
            <person name="Welchert J."/>
            <person name="Hsing Y.-I."/>
            <person name="Wing R.A."/>
        </authorList>
    </citation>
    <scope>NUCLEOTIDE SEQUENCE [LARGE SCALE GENOMIC DNA]</scope>
    <source>
        <strain evidence="2">SL10</strain>
    </source>
</reference>
<name>A0A0E0J6T0_ORYNI</name>
<evidence type="ECO:0000313" key="3">
    <source>
        <dbReference type="Proteomes" id="UP000006591"/>
    </source>
</evidence>
<dbReference type="Gramene" id="ONIVA12G02760.2">
    <property type="protein sequence ID" value="ONIVA12G02760.2"/>
    <property type="gene ID" value="ONIVA12G02760"/>
</dbReference>
<dbReference type="EnsemblPlants" id="ONIVA12G02760.2">
    <property type="protein sequence ID" value="ONIVA12G02760.2"/>
    <property type="gene ID" value="ONIVA12G02760"/>
</dbReference>
<dbReference type="Proteomes" id="UP000006591">
    <property type="component" value="Chromosome 12"/>
</dbReference>
<reference evidence="2" key="1">
    <citation type="submission" date="2015-04" db="UniProtKB">
        <authorList>
            <consortium name="EnsemblPlants"/>
        </authorList>
    </citation>
    <scope>IDENTIFICATION</scope>
    <source>
        <strain evidence="2">SL10</strain>
    </source>
</reference>
<dbReference type="Pfam" id="PF12937">
    <property type="entry name" value="F-box-like"/>
    <property type="match status" value="1"/>
</dbReference>
<dbReference type="Pfam" id="PF03478">
    <property type="entry name" value="Beta-prop_KIB1-4"/>
    <property type="match status" value="1"/>
</dbReference>
<dbReference type="InterPro" id="IPR036047">
    <property type="entry name" value="F-box-like_dom_sf"/>
</dbReference>
<accession>A0A0E0J6T0</accession>
<feature type="domain" description="F-box" evidence="1">
    <location>
        <begin position="6"/>
        <end position="55"/>
    </location>
</feature>
<dbReference type="OMA" id="STITWHT"/>
<dbReference type="PANTHER" id="PTHR44586:SF10">
    <property type="entry name" value="DUF295 DOMAIN-CONTAINING PROTEIN"/>
    <property type="match status" value="1"/>
</dbReference>
<dbReference type="InterPro" id="IPR001810">
    <property type="entry name" value="F-box_dom"/>
</dbReference>
<dbReference type="Gene3D" id="1.20.1280.50">
    <property type="match status" value="1"/>
</dbReference>
<dbReference type="STRING" id="4536.A0A0E0J6T0"/>
<proteinExistence type="predicted"/>
<dbReference type="AlphaFoldDB" id="A0A0E0J6T0"/>
<dbReference type="SMART" id="SM00256">
    <property type="entry name" value="FBOX"/>
    <property type="match status" value="1"/>
</dbReference>
<keyword evidence="3" id="KW-1185">Reference proteome</keyword>
<dbReference type="PROSITE" id="PS50181">
    <property type="entry name" value="FBOX"/>
    <property type="match status" value="1"/>
</dbReference>
<dbReference type="PANTHER" id="PTHR44586">
    <property type="entry name" value="F-BOX DOMAIN CONTAINING PROTEIN, EXPRESSED"/>
    <property type="match status" value="1"/>
</dbReference>
<organism evidence="2">
    <name type="scientific">Oryza nivara</name>
    <name type="common">Indian wild rice</name>
    <name type="synonym">Oryza sativa f. spontanea</name>
    <dbReference type="NCBI Taxonomy" id="4536"/>
    <lineage>
        <taxon>Eukaryota</taxon>
        <taxon>Viridiplantae</taxon>
        <taxon>Streptophyta</taxon>
        <taxon>Embryophyta</taxon>
        <taxon>Tracheophyta</taxon>
        <taxon>Spermatophyta</taxon>
        <taxon>Magnoliopsida</taxon>
        <taxon>Liliopsida</taxon>
        <taxon>Poales</taxon>
        <taxon>Poaceae</taxon>
        <taxon>BOP clade</taxon>
        <taxon>Oryzoideae</taxon>
        <taxon>Oryzeae</taxon>
        <taxon>Oryzinae</taxon>
        <taxon>Oryza</taxon>
    </lineage>
</organism>
<dbReference type="InterPro" id="IPR005174">
    <property type="entry name" value="KIB1-4_b-propeller"/>
</dbReference>